<dbReference type="Pfam" id="PF00702">
    <property type="entry name" value="Hydrolase"/>
    <property type="match status" value="1"/>
</dbReference>
<dbReference type="PANTHER" id="PTHR43481">
    <property type="entry name" value="FRUCTOSE-1-PHOSPHATE PHOSPHATASE"/>
    <property type="match status" value="1"/>
</dbReference>
<evidence type="ECO:0000313" key="2">
    <source>
        <dbReference type="EMBL" id="PEH73657.1"/>
    </source>
</evidence>
<proteinExistence type="predicted"/>
<dbReference type="InterPro" id="IPR023198">
    <property type="entry name" value="PGP-like_dom2"/>
</dbReference>
<comment type="caution">
    <text evidence="2">The sequence shown here is derived from an EMBL/GenBank/DDBJ whole genome shotgun (WGS) entry which is preliminary data.</text>
</comment>
<evidence type="ECO:0000313" key="3">
    <source>
        <dbReference type="Proteomes" id="UP000219788"/>
    </source>
</evidence>
<dbReference type="PANTHER" id="PTHR43481:SF4">
    <property type="entry name" value="GLYCEROL-1-PHOSPHATE PHOSPHOHYDROLASE 1-RELATED"/>
    <property type="match status" value="1"/>
</dbReference>
<keyword evidence="1" id="KW-0479">Metal-binding</keyword>
<dbReference type="OrthoDB" id="9800058at2"/>
<protein>
    <submittedName>
        <fullName evidence="2">Haloacid dehalogenase</fullName>
    </submittedName>
</protein>
<dbReference type="GeneID" id="93123027"/>
<dbReference type="EMBL" id="PDDV01000013">
    <property type="protein sequence ID" value="PEH73657.1"/>
    <property type="molecule type" value="Genomic_DNA"/>
</dbReference>
<dbReference type="Gene3D" id="1.10.150.240">
    <property type="entry name" value="Putative phosphatase, domain 2"/>
    <property type="match status" value="1"/>
</dbReference>
<sequence>MWRKHFAAIFLDMDGALLDSDSHAELVWEQWAQQRCIDRTLLRPRIYSQRVQETLRQLAPSHSDRAECQRLEQALLAAVRQRRSALRQDAAAWLAGLSDTPWGVVTQAGQQRASEQIAHSGMPRPPLVVGAEQVSCGRPDPEPYLQAASHYGLDPRDCLVIESDEAGIRAAQAAGMTVIALSYRRPRHSLQRADVVIGGWRSIILHPQPEGIVVEVIA</sequence>
<dbReference type="SFLD" id="SFLDS00003">
    <property type="entry name" value="Haloacid_Dehalogenase"/>
    <property type="match status" value="1"/>
</dbReference>
<dbReference type="RefSeq" id="WP_005282440.1">
    <property type="nucleotide sequence ID" value="NZ_AP028090.1"/>
</dbReference>
<dbReference type="InterPro" id="IPR051806">
    <property type="entry name" value="HAD-like_SPP"/>
</dbReference>
<accession>A0A2A7U5T1</accession>
<gene>
    <name evidence="2" type="ORF">CRM76_17820</name>
</gene>
<dbReference type="SUPFAM" id="SSF56784">
    <property type="entry name" value="HAD-like"/>
    <property type="match status" value="1"/>
</dbReference>
<dbReference type="GO" id="GO:0046872">
    <property type="term" value="F:metal ion binding"/>
    <property type="evidence" value="ECO:0007669"/>
    <property type="project" value="UniProtKB-KW"/>
</dbReference>
<dbReference type="Proteomes" id="UP000219788">
    <property type="component" value="Unassembled WGS sequence"/>
</dbReference>
<reference evidence="3" key="1">
    <citation type="submission" date="2017-09" db="EMBL/GenBank/DDBJ databases">
        <title>FDA dAtabase for Regulatory Grade micrObial Sequences (FDA-ARGOS): Supporting development and validation of Infectious Disease Dx tests.</title>
        <authorList>
            <person name="Goldberg B."/>
            <person name="Campos J."/>
            <person name="Tallon L."/>
            <person name="Sadzewicz L."/>
            <person name="Ott S."/>
            <person name="Zhao X."/>
            <person name="Nagaraj S."/>
            <person name="Vavikolanu K."/>
            <person name="Aluvathingal J."/>
            <person name="Nadendla S."/>
            <person name="Geyer C."/>
            <person name="Sichtig H."/>
        </authorList>
    </citation>
    <scope>NUCLEOTIDE SEQUENCE [LARGE SCALE GENOMIC DNA]</scope>
    <source>
        <strain evidence="3">FDAARGOS_370</strain>
    </source>
</reference>
<name>A0A2A7U5T1_EDWTA</name>
<dbReference type="NCBIfam" id="TIGR01509">
    <property type="entry name" value="HAD-SF-IA-v3"/>
    <property type="match status" value="1"/>
</dbReference>
<dbReference type="InterPro" id="IPR023214">
    <property type="entry name" value="HAD_sf"/>
</dbReference>
<dbReference type="AlphaFoldDB" id="A0A2A7U5T1"/>
<dbReference type="SFLD" id="SFLDG01129">
    <property type="entry name" value="C1.5:_HAD__Beta-PGM__Phosphata"/>
    <property type="match status" value="1"/>
</dbReference>
<evidence type="ECO:0000256" key="1">
    <source>
        <dbReference type="ARBA" id="ARBA00022723"/>
    </source>
</evidence>
<dbReference type="InterPro" id="IPR036412">
    <property type="entry name" value="HAD-like_sf"/>
</dbReference>
<dbReference type="STRING" id="636.AAW15_13165"/>
<organism evidence="2 3">
    <name type="scientific">Edwardsiella tarda</name>
    <dbReference type="NCBI Taxonomy" id="636"/>
    <lineage>
        <taxon>Bacteria</taxon>
        <taxon>Pseudomonadati</taxon>
        <taxon>Pseudomonadota</taxon>
        <taxon>Gammaproteobacteria</taxon>
        <taxon>Enterobacterales</taxon>
        <taxon>Hafniaceae</taxon>
        <taxon>Edwardsiella</taxon>
    </lineage>
</organism>
<dbReference type="InterPro" id="IPR006439">
    <property type="entry name" value="HAD-SF_hydro_IA"/>
</dbReference>
<dbReference type="GO" id="GO:0050308">
    <property type="term" value="F:sugar-phosphatase activity"/>
    <property type="evidence" value="ECO:0007669"/>
    <property type="project" value="TreeGrafter"/>
</dbReference>
<dbReference type="Gene3D" id="3.40.50.1000">
    <property type="entry name" value="HAD superfamily/HAD-like"/>
    <property type="match status" value="1"/>
</dbReference>